<dbReference type="RefSeq" id="XP_022670845.1">
    <property type="nucleotide sequence ID" value="XM_022815110.1"/>
</dbReference>
<accession>A0A7M7MJE1</accession>
<evidence type="ECO:0000256" key="1">
    <source>
        <dbReference type="SAM" id="SignalP"/>
    </source>
</evidence>
<feature type="chain" id="PRO_5029668441" evidence="1">
    <location>
        <begin position="19"/>
        <end position="378"/>
    </location>
</feature>
<proteinExistence type="predicted"/>
<evidence type="ECO:0000313" key="3">
    <source>
        <dbReference type="Proteomes" id="UP000594260"/>
    </source>
</evidence>
<keyword evidence="1" id="KW-0732">Signal</keyword>
<name>A0A7M7MJE1_VARDE</name>
<dbReference type="InParanoid" id="A0A7M7MJE1"/>
<dbReference type="OrthoDB" id="10574110at2759"/>
<feature type="signal peptide" evidence="1">
    <location>
        <begin position="1"/>
        <end position="18"/>
    </location>
</feature>
<dbReference type="OMA" id="FRFACIA"/>
<protein>
    <submittedName>
        <fullName evidence="2">Uncharacterized protein</fullName>
    </submittedName>
</protein>
<dbReference type="AlphaFoldDB" id="A0A7M7MJE1"/>
<dbReference type="Proteomes" id="UP000594260">
    <property type="component" value="Unplaced"/>
</dbReference>
<dbReference type="EnsemblMetazoa" id="XM_022815110">
    <property type="protein sequence ID" value="XP_022670845"/>
    <property type="gene ID" value="LOC111254365"/>
</dbReference>
<organism evidence="2 3">
    <name type="scientific">Varroa destructor</name>
    <name type="common">Honeybee mite</name>
    <dbReference type="NCBI Taxonomy" id="109461"/>
    <lineage>
        <taxon>Eukaryota</taxon>
        <taxon>Metazoa</taxon>
        <taxon>Ecdysozoa</taxon>
        <taxon>Arthropoda</taxon>
        <taxon>Chelicerata</taxon>
        <taxon>Arachnida</taxon>
        <taxon>Acari</taxon>
        <taxon>Parasitiformes</taxon>
        <taxon>Mesostigmata</taxon>
        <taxon>Gamasina</taxon>
        <taxon>Dermanyssoidea</taxon>
        <taxon>Varroidae</taxon>
        <taxon>Varroa</taxon>
    </lineage>
</organism>
<keyword evidence="3" id="KW-1185">Reference proteome</keyword>
<dbReference type="KEGG" id="vde:111254365"/>
<evidence type="ECO:0000313" key="2">
    <source>
        <dbReference type="EnsemblMetazoa" id="XP_022670845"/>
    </source>
</evidence>
<reference evidence="2" key="1">
    <citation type="submission" date="2021-01" db="UniProtKB">
        <authorList>
            <consortium name="EnsemblMetazoa"/>
        </authorList>
    </citation>
    <scope>IDENTIFICATION</scope>
</reference>
<dbReference type="GeneID" id="111254365"/>
<sequence>MAFRFACIAALAVASANAGIISNVHYGGAQHAYSAVGPIVAYSAPSFVKTVQTAPALAATYGAVPVATAHTVQPVPSIVKSVSVASTPTVVKTVAPAPALLKTVSVSAAPVVATAPAVPTLAVAAPIVSYAAPVPTGKTHTVTTQAGRSHIHVEEYQQGPLVVRVHEQPAPAPEVVRVAAPSDPQSLIRVINRAAPAPTVDRVVHRSHDANVVDIAKPAPPPARIVQVVRQQGPAPRVEFINEEGHDSVHHLEAQEPAIAYAAPAAAVVKTVHAAPAVATTYEAPAVATTYSTPAAAVKTVHAAPAPAVATTYHHVPAISYAAAPAVSVHKTFGATPAVATTYSTSTYGGPVVSTIGGFSQSYGNTVVLDANKKAKSA</sequence>